<dbReference type="Proteomes" id="UP000245942">
    <property type="component" value="Unassembled WGS sequence"/>
</dbReference>
<evidence type="ECO:0000256" key="2">
    <source>
        <dbReference type="ARBA" id="ARBA00022692"/>
    </source>
</evidence>
<evidence type="ECO:0000256" key="3">
    <source>
        <dbReference type="ARBA" id="ARBA00022989"/>
    </source>
</evidence>
<reference evidence="5 6" key="1">
    <citation type="journal article" date="2018" name="Mol. Biol. Evol.">
        <title>Broad Genomic Sampling Reveals a Smut Pathogenic Ancestry of the Fungal Clade Ustilaginomycotina.</title>
        <authorList>
            <person name="Kijpornyongpan T."/>
            <person name="Mondo S.J."/>
            <person name="Barry K."/>
            <person name="Sandor L."/>
            <person name="Lee J."/>
            <person name="Lipzen A."/>
            <person name="Pangilinan J."/>
            <person name="LaButti K."/>
            <person name="Hainaut M."/>
            <person name="Henrissat B."/>
            <person name="Grigoriev I.V."/>
            <person name="Spatafora J.W."/>
            <person name="Aime M.C."/>
        </authorList>
    </citation>
    <scope>NUCLEOTIDE SEQUENCE [LARGE SCALE GENOMIC DNA]</scope>
    <source>
        <strain evidence="5 6">MCA 4718</strain>
    </source>
</reference>
<dbReference type="Pfam" id="PF01124">
    <property type="entry name" value="MAPEG"/>
    <property type="match status" value="1"/>
</dbReference>
<name>A0A316U399_9BASI</name>
<dbReference type="OrthoDB" id="2122304at2759"/>
<evidence type="ECO:0000313" key="5">
    <source>
        <dbReference type="EMBL" id="PWN19782.1"/>
    </source>
</evidence>
<evidence type="ECO:0000256" key="4">
    <source>
        <dbReference type="ARBA" id="ARBA00023136"/>
    </source>
</evidence>
<keyword evidence="6" id="KW-1185">Reference proteome</keyword>
<dbReference type="GO" id="GO:0016020">
    <property type="term" value="C:membrane"/>
    <property type="evidence" value="ECO:0007669"/>
    <property type="project" value="UniProtKB-SubCell"/>
</dbReference>
<keyword evidence="4" id="KW-0472">Membrane</keyword>
<dbReference type="AlphaFoldDB" id="A0A316U399"/>
<dbReference type="GeneID" id="37014582"/>
<keyword evidence="2" id="KW-0812">Transmembrane</keyword>
<dbReference type="PANTHER" id="PTHR35371">
    <property type="entry name" value="INNER MEMBRANE PROTEIN"/>
    <property type="match status" value="1"/>
</dbReference>
<evidence type="ECO:0000256" key="1">
    <source>
        <dbReference type="ARBA" id="ARBA00004370"/>
    </source>
</evidence>
<dbReference type="SUPFAM" id="SSF161084">
    <property type="entry name" value="MAPEG domain-like"/>
    <property type="match status" value="1"/>
</dbReference>
<dbReference type="InterPro" id="IPR001129">
    <property type="entry name" value="Membr-assoc_MAPEG"/>
</dbReference>
<sequence length="100" mass="11219">MQKKQNKSPTDHKYLRAQAAHHNGMENLALYAVAMVLGNLSGLPASQLNMLGLGYLVSRSLYNILYISSSDSVWWSRTVAHYTGMAIITRIFYTSARILQ</sequence>
<gene>
    <name evidence="5" type="ORF">BCV69DRAFT_283885</name>
</gene>
<protein>
    <recommendedName>
        <fullName evidence="7">Membrane-associated proteins in eicosanoid and glutathione metabolism</fullName>
    </recommendedName>
</protein>
<keyword evidence="3" id="KW-1133">Transmembrane helix</keyword>
<dbReference type="Gene3D" id="1.20.120.550">
    <property type="entry name" value="Membrane associated eicosanoid/glutathione metabolism-like domain"/>
    <property type="match status" value="1"/>
</dbReference>
<comment type="subcellular location">
    <subcellularLocation>
        <location evidence="1">Membrane</location>
    </subcellularLocation>
</comment>
<dbReference type="EMBL" id="KZ819330">
    <property type="protein sequence ID" value="PWN19782.1"/>
    <property type="molecule type" value="Genomic_DNA"/>
</dbReference>
<organism evidence="5 6">
    <name type="scientific">Pseudomicrostroma glucosiphilum</name>
    <dbReference type="NCBI Taxonomy" id="1684307"/>
    <lineage>
        <taxon>Eukaryota</taxon>
        <taxon>Fungi</taxon>
        <taxon>Dikarya</taxon>
        <taxon>Basidiomycota</taxon>
        <taxon>Ustilaginomycotina</taxon>
        <taxon>Exobasidiomycetes</taxon>
        <taxon>Microstromatales</taxon>
        <taxon>Microstromatales incertae sedis</taxon>
        <taxon>Pseudomicrostroma</taxon>
    </lineage>
</organism>
<dbReference type="RefSeq" id="XP_025346942.1">
    <property type="nucleotide sequence ID" value="XM_025492848.1"/>
</dbReference>
<evidence type="ECO:0000313" key="6">
    <source>
        <dbReference type="Proteomes" id="UP000245942"/>
    </source>
</evidence>
<dbReference type="InterPro" id="IPR023352">
    <property type="entry name" value="MAPEG-like_dom_sf"/>
</dbReference>
<dbReference type="PANTHER" id="PTHR35371:SF1">
    <property type="entry name" value="BLR7753 PROTEIN"/>
    <property type="match status" value="1"/>
</dbReference>
<accession>A0A316U399</accession>
<proteinExistence type="predicted"/>
<evidence type="ECO:0008006" key="7">
    <source>
        <dbReference type="Google" id="ProtNLM"/>
    </source>
</evidence>